<sequence length="500" mass="56633">YINPLYASSANEIDLDLSALVFSSLLRYNEQQEFVGDLASSFEISQDQKQYTVVLRQNVVWHDGSPFSTDDILFTFASIQDPQWKSPFYARFKNVRVEKVDDTTVRFTLEEPNALFLDYLTIGILPAHLWEGIPPVSATLSELNIKPIGTGPYFFTSVSKEKKSGTVKEYVFQRNTQFYRGQPHLNEIYIRFYQDEEDLASAIKNKQVDGARPTIGGAERIVDSKKYKGFTEHSLAFPQYTAAFFNKKNSILKERTVREALLIAVRKSELLALDGFQSAVLLDGPIPPLNQSFTKDVKRYGYDLKRSGELLDQAGFKVQDSGIRKKGDQELAFVIKTVADADFQKIAELLQKQWGAVGVRVSIESVEASKFQRDVIRPRSFDVVLATEYVGPLTDLFPFWHSTQTGEKGLNLSGVANRDIDTLLEASRATNNRDERIGKLRESQNLLVTAEVPALFLYQPTYPYIVSSKIKGVYDGTVPTVSGRFGNIEAWYQKTKRIWK</sequence>
<keyword evidence="3" id="KW-0732">Signal</keyword>
<dbReference type="Gene3D" id="3.40.190.10">
    <property type="entry name" value="Periplasmic binding protein-like II"/>
    <property type="match status" value="1"/>
</dbReference>
<dbReference type="AlphaFoldDB" id="A0A1F6C333"/>
<dbReference type="PANTHER" id="PTHR30290:SF9">
    <property type="entry name" value="OLIGOPEPTIDE-BINDING PROTEIN APPA"/>
    <property type="match status" value="1"/>
</dbReference>
<evidence type="ECO:0000256" key="1">
    <source>
        <dbReference type="ARBA" id="ARBA00005695"/>
    </source>
</evidence>
<evidence type="ECO:0000313" key="6">
    <source>
        <dbReference type="Proteomes" id="UP000178249"/>
    </source>
</evidence>
<reference evidence="5 6" key="1">
    <citation type="journal article" date="2016" name="Nat. Commun.">
        <title>Thousands of microbial genomes shed light on interconnected biogeochemical processes in an aquifer system.</title>
        <authorList>
            <person name="Anantharaman K."/>
            <person name="Brown C.T."/>
            <person name="Hug L.A."/>
            <person name="Sharon I."/>
            <person name="Castelle C.J."/>
            <person name="Probst A.J."/>
            <person name="Thomas B.C."/>
            <person name="Singh A."/>
            <person name="Wilkins M.J."/>
            <person name="Karaoz U."/>
            <person name="Brodie E.L."/>
            <person name="Williams K.H."/>
            <person name="Hubbard S.S."/>
            <person name="Banfield J.F."/>
        </authorList>
    </citation>
    <scope>NUCLEOTIDE SEQUENCE [LARGE SCALE GENOMIC DNA]</scope>
</reference>
<dbReference type="PANTHER" id="PTHR30290">
    <property type="entry name" value="PERIPLASMIC BINDING COMPONENT OF ABC TRANSPORTER"/>
    <property type="match status" value="1"/>
</dbReference>
<accession>A0A1F6C333</accession>
<keyword evidence="2" id="KW-0813">Transport</keyword>
<dbReference type="Gene3D" id="3.90.76.10">
    <property type="entry name" value="Dipeptide-binding Protein, Domain 1"/>
    <property type="match status" value="1"/>
</dbReference>
<dbReference type="GO" id="GO:1904680">
    <property type="term" value="F:peptide transmembrane transporter activity"/>
    <property type="evidence" value="ECO:0007669"/>
    <property type="project" value="TreeGrafter"/>
</dbReference>
<gene>
    <name evidence="5" type="ORF">A2841_02115</name>
</gene>
<organism evidence="5 6">
    <name type="scientific">Candidatus Kaiserbacteria bacterium RIFCSPHIGHO2_01_FULL_48_10</name>
    <dbReference type="NCBI Taxonomy" id="1798476"/>
    <lineage>
        <taxon>Bacteria</taxon>
        <taxon>Candidatus Kaiseribacteriota</taxon>
    </lineage>
</organism>
<dbReference type="PIRSF" id="PIRSF002741">
    <property type="entry name" value="MppA"/>
    <property type="match status" value="1"/>
</dbReference>
<dbReference type="SUPFAM" id="SSF53850">
    <property type="entry name" value="Periplasmic binding protein-like II"/>
    <property type="match status" value="1"/>
</dbReference>
<dbReference type="GO" id="GO:0043190">
    <property type="term" value="C:ATP-binding cassette (ABC) transporter complex"/>
    <property type="evidence" value="ECO:0007669"/>
    <property type="project" value="InterPro"/>
</dbReference>
<dbReference type="GO" id="GO:0042597">
    <property type="term" value="C:periplasmic space"/>
    <property type="evidence" value="ECO:0007669"/>
    <property type="project" value="UniProtKB-ARBA"/>
</dbReference>
<comment type="caution">
    <text evidence="5">The sequence shown here is derived from an EMBL/GenBank/DDBJ whole genome shotgun (WGS) entry which is preliminary data.</text>
</comment>
<evidence type="ECO:0000313" key="5">
    <source>
        <dbReference type="EMBL" id="OGG43604.1"/>
    </source>
</evidence>
<evidence type="ECO:0000256" key="3">
    <source>
        <dbReference type="ARBA" id="ARBA00022729"/>
    </source>
</evidence>
<feature type="non-terminal residue" evidence="5">
    <location>
        <position position="1"/>
    </location>
</feature>
<dbReference type="Proteomes" id="UP000178249">
    <property type="component" value="Unassembled WGS sequence"/>
</dbReference>
<dbReference type="GO" id="GO:0015833">
    <property type="term" value="P:peptide transport"/>
    <property type="evidence" value="ECO:0007669"/>
    <property type="project" value="TreeGrafter"/>
</dbReference>
<proteinExistence type="inferred from homology"/>
<dbReference type="InterPro" id="IPR000914">
    <property type="entry name" value="SBP_5_dom"/>
</dbReference>
<dbReference type="InterPro" id="IPR030678">
    <property type="entry name" value="Peptide/Ni-bd"/>
</dbReference>
<dbReference type="Pfam" id="PF00496">
    <property type="entry name" value="SBP_bac_5"/>
    <property type="match status" value="1"/>
</dbReference>
<protein>
    <recommendedName>
        <fullName evidence="4">Solute-binding protein family 5 domain-containing protein</fullName>
    </recommendedName>
</protein>
<dbReference type="Gene3D" id="3.10.105.10">
    <property type="entry name" value="Dipeptide-binding Protein, Domain 3"/>
    <property type="match status" value="1"/>
</dbReference>
<name>A0A1F6C333_9BACT</name>
<evidence type="ECO:0000256" key="2">
    <source>
        <dbReference type="ARBA" id="ARBA00022448"/>
    </source>
</evidence>
<evidence type="ECO:0000259" key="4">
    <source>
        <dbReference type="Pfam" id="PF00496"/>
    </source>
</evidence>
<dbReference type="EMBL" id="MFKP01000035">
    <property type="protein sequence ID" value="OGG43604.1"/>
    <property type="molecule type" value="Genomic_DNA"/>
</dbReference>
<dbReference type="InterPro" id="IPR039424">
    <property type="entry name" value="SBP_5"/>
</dbReference>
<feature type="domain" description="Solute-binding protein family 5" evidence="4">
    <location>
        <begin position="33"/>
        <end position="403"/>
    </location>
</feature>
<comment type="similarity">
    <text evidence="1">Belongs to the bacterial solute-binding protein 5 family.</text>
</comment>